<gene>
    <name evidence="2" type="ORF">C1SCF055_LOCUS12631</name>
</gene>
<dbReference type="Proteomes" id="UP001152797">
    <property type="component" value="Unassembled WGS sequence"/>
</dbReference>
<dbReference type="AlphaFoldDB" id="A0A9P1C4X2"/>
<organism evidence="2">
    <name type="scientific">Cladocopium goreaui</name>
    <dbReference type="NCBI Taxonomy" id="2562237"/>
    <lineage>
        <taxon>Eukaryota</taxon>
        <taxon>Sar</taxon>
        <taxon>Alveolata</taxon>
        <taxon>Dinophyceae</taxon>
        <taxon>Suessiales</taxon>
        <taxon>Symbiodiniaceae</taxon>
        <taxon>Cladocopium</taxon>
    </lineage>
</organism>
<sequence length="410" mass="46074">MAILAKTRSSFGSNTRALLQARRILKRKQVFLFLRDLYTNIVTDHKEESWLREAAEEDGESDDGSSNSGEEDIVLDEDDEDLRIHAPREVRERLDDTHKPQGLTSIKVLGHFAEYVHFAQMALMSIKVLGVMVRAALRVKSNAHSITARSDAQPKRTTNIEQAMLTNNFISSALRALYRHPTDPTITRETLLLMIYMVNEEAEHNEHAQAKLQLLQPPERPFTLLLTISKLSSLDDRSNLLLCLQVFVTISTFPVPIIPSSPPSPPSPPSPEPPSPRVSSKRRNSRRGSRRSSKVKVQTGVRLAPAREPEAAQILVAVLEAHWRDQAIFKLVLKILTISCASARADSKGRQQGRAVRRTDAAVPLFLRSGAQLRPAALLAEGTTRQWRELRETKPVRCHRSRRQRLAALS</sequence>
<evidence type="ECO:0000256" key="1">
    <source>
        <dbReference type="SAM" id="MobiDB-lite"/>
    </source>
</evidence>
<evidence type="ECO:0000313" key="3">
    <source>
        <dbReference type="EMBL" id="CAL1138524.1"/>
    </source>
</evidence>
<reference evidence="2" key="1">
    <citation type="submission" date="2022-10" db="EMBL/GenBank/DDBJ databases">
        <authorList>
            <person name="Chen Y."/>
            <person name="Dougan E. K."/>
            <person name="Chan C."/>
            <person name="Rhodes N."/>
            <person name="Thang M."/>
        </authorList>
    </citation>
    <scope>NUCLEOTIDE SEQUENCE</scope>
</reference>
<proteinExistence type="predicted"/>
<feature type="compositionally biased region" description="Basic residues" evidence="1">
    <location>
        <begin position="279"/>
        <end position="294"/>
    </location>
</feature>
<reference evidence="3" key="2">
    <citation type="submission" date="2024-04" db="EMBL/GenBank/DDBJ databases">
        <authorList>
            <person name="Chen Y."/>
            <person name="Shah S."/>
            <person name="Dougan E. K."/>
            <person name="Thang M."/>
            <person name="Chan C."/>
        </authorList>
    </citation>
    <scope>NUCLEOTIDE SEQUENCE [LARGE SCALE GENOMIC DNA]</scope>
</reference>
<keyword evidence="4" id="KW-1185">Reference proteome</keyword>
<protein>
    <submittedName>
        <fullName evidence="2">Uncharacterized protein</fullName>
    </submittedName>
</protein>
<dbReference type="EMBL" id="CAMXCT020000961">
    <property type="protein sequence ID" value="CAL1138524.1"/>
    <property type="molecule type" value="Genomic_DNA"/>
</dbReference>
<name>A0A9P1C4X2_9DINO</name>
<accession>A0A9P1C4X2</accession>
<evidence type="ECO:0000313" key="4">
    <source>
        <dbReference type="Proteomes" id="UP001152797"/>
    </source>
</evidence>
<feature type="compositionally biased region" description="Pro residues" evidence="1">
    <location>
        <begin position="259"/>
        <end position="276"/>
    </location>
</feature>
<dbReference type="EMBL" id="CAMXCT030000961">
    <property type="protein sequence ID" value="CAL4772461.1"/>
    <property type="molecule type" value="Genomic_DNA"/>
</dbReference>
<dbReference type="EMBL" id="CAMXCT010000961">
    <property type="protein sequence ID" value="CAI3985149.1"/>
    <property type="molecule type" value="Genomic_DNA"/>
</dbReference>
<comment type="caution">
    <text evidence="2">The sequence shown here is derived from an EMBL/GenBank/DDBJ whole genome shotgun (WGS) entry which is preliminary data.</text>
</comment>
<evidence type="ECO:0000313" key="2">
    <source>
        <dbReference type="EMBL" id="CAI3985149.1"/>
    </source>
</evidence>
<feature type="region of interest" description="Disordered" evidence="1">
    <location>
        <begin position="51"/>
        <end position="78"/>
    </location>
</feature>
<feature type="compositionally biased region" description="Acidic residues" evidence="1">
    <location>
        <begin position="55"/>
        <end position="78"/>
    </location>
</feature>
<feature type="region of interest" description="Disordered" evidence="1">
    <location>
        <begin position="259"/>
        <end position="302"/>
    </location>
</feature>